<reference evidence="1 2" key="1">
    <citation type="submission" date="2009-05" db="EMBL/GenBank/DDBJ databases">
        <title>The draft genome of Acidovorax delafieldii 2AN.</title>
        <authorList>
            <consortium name="US DOE Joint Genome Institute (JGI-PGF)"/>
            <person name="Lucas S."/>
            <person name="Copeland A."/>
            <person name="Lapidus A."/>
            <person name="Glavina del Rio T."/>
            <person name="Tice H."/>
            <person name="Bruce D."/>
            <person name="Goodwin L."/>
            <person name="Pitluck S."/>
            <person name="Larimer F."/>
            <person name="Land M.L."/>
            <person name="Hauser L."/>
            <person name="Shelobolina E.S."/>
            <person name="Picardal F."/>
            <person name="Roden E."/>
            <person name="Emerson D."/>
        </authorList>
    </citation>
    <scope>NUCLEOTIDE SEQUENCE [LARGE SCALE GENOMIC DNA]</scope>
    <source>
        <strain evidence="1 2">2AN</strain>
    </source>
</reference>
<dbReference type="EMBL" id="ACQT01000404">
    <property type="protein sequence ID" value="EER57948.1"/>
    <property type="molecule type" value="Genomic_DNA"/>
</dbReference>
<keyword evidence="2" id="KW-1185">Reference proteome</keyword>
<protein>
    <submittedName>
        <fullName evidence="1">Uncharacterized protein</fullName>
    </submittedName>
</protein>
<feature type="non-terminal residue" evidence="1">
    <location>
        <position position="56"/>
    </location>
</feature>
<accession>C5TC47</accession>
<dbReference type="AlphaFoldDB" id="C5TC47"/>
<proteinExistence type="predicted"/>
<evidence type="ECO:0000313" key="1">
    <source>
        <dbReference type="EMBL" id="EER57948.1"/>
    </source>
</evidence>
<evidence type="ECO:0000313" key="2">
    <source>
        <dbReference type="Proteomes" id="UP000003856"/>
    </source>
</evidence>
<comment type="caution">
    <text evidence="1">The sequence shown here is derived from an EMBL/GenBank/DDBJ whole genome shotgun (WGS) entry which is preliminary data.</text>
</comment>
<dbReference type="PATRIC" id="fig|573060.9.peg.436"/>
<organism evidence="1 2">
    <name type="scientific">Acidovorax delafieldii 2AN</name>
    <dbReference type="NCBI Taxonomy" id="573060"/>
    <lineage>
        <taxon>Bacteria</taxon>
        <taxon>Pseudomonadati</taxon>
        <taxon>Pseudomonadota</taxon>
        <taxon>Betaproteobacteria</taxon>
        <taxon>Burkholderiales</taxon>
        <taxon>Comamonadaceae</taxon>
        <taxon>Acidovorax</taxon>
    </lineage>
</organism>
<name>C5TC47_ACIDE</name>
<dbReference type="Proteomes" id="UP000003856">
    <property type="component" value="Unassembled WGS sequence"/>
</dbReference>
<gene>
    <name evidence="1" type="ORF">AcdelDRAFT_4477</name>
</gene>
<sequence>MDVSTSIEPGRLCTVRTHMGGALLQRHVRQGRHGGTTPRATPWVHTSIRTTIQAKA</sequence>